<reference evidence="4" key="1">
    <citation type="journal article" date="2019" name="Int. J. Syst. Evol. Microbiol.">
        <title>The Global Catalogue of Microorganisms (GCM) 10K type strain sequencing project: providing services to taxonomists for standard genome sequencing and annotation.</title>
        <authorList>
            <consortium name="The Broad Institute Genomics Platform"/>
            <consortium name="The Broad Institute Genome Sequencing Center for Infectious Disease"/>
            <person name="Wu L."/>
            <person name="Ma J."/>
        </authorList>
    </citation>
    <scope>NUCLEOTIDE SEQUENCE [LARGE SCALE GENOMIC DNA]</scope>
    <source>
        <strain evidence="4">JCM 16026</strain>
    </source>
</reference>
<sequence>MSISNADAPVGTPVYDIGFMPAVKRLFKSYFAFQGRASRREFWFGYLAVAIIGIVLGIIVSIISGIEIAAISTAVYSDPYATTVPAPIATIIASIIVGLVGLVITIPVLAAGARRLRDAGFSPWLLLLSLVGLGIVWLIMCALPTKDGAGTSQGGYGQPATAYGQQGGYGQQPQQGYGQQPQQGYGQQQPQQSYPPVPPSSAQQQPPYGQQQPPQQPPYGQQQ</sequence>
<feature type="transmembrane region" description="Helical" evidence="2">
    <location>
        <begin position="43"/>
        <end position="66"/>
    </location>
</feature>
<dbReference type="PANTHER" id="PTHR34980:SF2">
    <property type="entry name" value="INNER MEMBRANE PROTEIN YHAH-RELATED"/>
    <property type="match status" value="1"/>
</dbReference>
<feature type="compositionally biased region" description="Low complexity" evidence="1">
    <location>
        <begin position="171"/>
        <end position="192"/>
    </location>
</feature>
<evidence type="ECO:0000313" key="3">
    <source>
        <dbReference type="EMBL" id="GAA2175948.1"/>
    </source>
</evidence>
<gene>
    <name evidence="3" type="ORF">GCM10009846_27820</name>
</gene>
<feature type="transmembrane region" description="Helical" evidence="2">
    <location>
        <begin position="121"/>
        <end position="140"/>
    </location>
</feature>
<evidence type="ECO:0000256" key="2">
    <source>
        <dbReference type="SAM" id="Phobius"/>
    </source>
</evidence>
<name>A0ABP5MR29_9MICO</name>
<evidence type="ECO:0000256" key="1">
    <source>
        <dbReference type="SAM" id="MobiDB-lite"/>
    </source>
</evidence>
<evidence type="ECO:0000313" key="4">
    <source>
        <dbReference type="Proteomes" id="UP001501599"/>
    </source>
</evidence>
<feature type="transmembrane region" description="Helical" evidence="2">
    <location>
        <begin position="86"/>
        <end position="109"/>
    </location>
</feature>
<keyword evidence="2" id="KW-1133">Transmembrane helix</keyword>
<dbReference type="Pfam" id="PF05656">
    <property type="entry name" value="DUF805"/>
    <property type="match status" value="1"/>
</dbReference>
<dbReference type="Proteomes" id="UP001501599">
    <property type="component" value="Unassembled WGS sequence"/>
</dbReference>
<dbReference type="InterPro" id="IPR008523">
    <property type="entry name" value="DUF805"/>
</dbReference>
<comment type="caution">
    <text evidence="3">The sequence shown here is derived from an EMBL/GenBank/DDBJ whole genome shotgun (WGS) entry which is preliminary data.</text>
</comment>
<dbReference type="PANTHER" id="PTHR34980">
    <property type="entry name" value="INNER MEMBRANE PROTEIN-RELATED-RELATED"/>
    <property type="match status" value="1"/>
</dbReference>
<feature type="compositionally biased region" description="Low complexity" evidence="1">
    <location>
        <begin position="200"/>
        <end position="223"/>
    </location>
</feature>
<dbReference type="EMBL" id="BAAAQT010000008">
    <property type="protein sequence ID" value="GAA2175948.1"/>
    <property type="molecule type" value="Genomic_DNA"/>
</dbReference>
<evidence type="ECO:0008006" key="5">
    <source>
        <dbReference type="Google" id="ProtNLM"/>
    </source>
</evidence>
<keyword evidence="2" id="KW-0472">Membrane</keyword>
<accession>A0ABP5MR29</accession>
<organism evidence="3 4">
    <name type="scientific">Agrococcus versicolor</name>
    <dbReference type="NCBI Taxonomy" id="501482"/>
    <lineage>
        <taxon>Bacteria</taxon>
        <taxon>Bacillati</taxon>
        <taxon>Actinomycetota</taxon>
        <taxon>Actinomycetes</taxon>
        <taxon>Micrococcales</taxon>
        <taxon>Microbacteriaceae</taxon>
        <taxon>Agrococcus</taxon>
    </lineage>
</organism>
<proteinExistence type="predicted"/>
<keyword evidence="2" id="KW-0812">Transmembrane</keyword>
<feature type="region of interest" description="Disordered" evidence="1">
    <location>
        <begin position="162"/>
        <end position="223"/>
    </location>
</feature>
<dbReference type="RefSeq" id="WP_344344659.1">
    <property type="nucleotide sequence ID" value="NZ_BAAAQT010000008.1"/>
</dbReference>
<keyword evidence="4" id="KW-1185">Reference proteome</keyword>
<protein>
    <recommendedName>
        <fullName evidence="5">DUF805 domain-containing protein</fullName>
    </recommendedName>
</protein>